<dbReference type="PANTHER" id="PTHR33653">
    <property type="entry name" value="RIBONUCLEASE VAPC2"/>
    <property type="match status" value="1"/>
</dbReference>
<evidence type="ECO:0000313" key="10">
    <source>
        <dbReference type="EMBL" id="MDL2345180.1"/>
    </source>
</evidence>
<evidence type="ECO:0000256" key="6">
    <source>
        <dbReference type="ARBA" id="ARBA00022842"/>
    </source>
</evidence>
<reference evidence="10 11" key="1">
    <citation type="submission" date="2023-05" db="EMBL/GenBank/DDBJ databases">
        <authorList>
            <person name="Gao F."/>
        </authorList>
    </citation>
    <scope>NUCLEOTIDE SEQUENCE [LARGE SCALE GENOMIC DNA]</scope>
    <source>
        <strain evidence="10 11">MIMF12</strain>
    </source>
</reference>
<dbReference type="Proteomes" id="UP001302059">
    <property type="component" value="Unassembled WGS sequence"/>
</dbReference>
<keyword evidence="2 8" id="KW-1277">Toxin-antitoxin system</keyword>
<comment type="cofactor">
    <cofactor evidence="1 8">
        <name>Mg(2+)</name>
        <dbReference type="ChEBI" id="CHEBI:18420"/>
    </cofactor>
</comment>
<keyword evidence="6 8" id="KW-0460">Magnesium</keyword>
<evidence type="ECO:0000256" key="2">
    <source>
        <dbReference type="ARBA" id="ARBA00022649"/>
    </source>
</evidence>
<keyword evidence="5 8" id="KW-0378">Hydrolase</keyword>
<keyword evidence="8" id="KW-0800">Toxin</keyword>
<evidence type="ECO:0000256" key="8">
    <source>
        <dbReference type="HAMAP-Rule" id="MF_00265"/>
    </source>
</evidence>
<sequence length="138" mass="14490">MRTALDTNVISELLDRTPRAAAVAQVLAALQAQGPLVISGVVYAELHARPNTPRPLIDSFLQATDIALDPSMSLAAWAEAGQANAALHARRRAGGGRGMRPVLPDALIGAHALHHADGLFTLNVADFSDFPALNIVTL</sequence>
<dbReference type="Gene3D" id="3.40.50.1010">
    <property type="entry name" value="5'-nuclease"/>
    <property type="match status" value="1"/>
</dbReference>
<evidence type="ECO:0000256" key="4">
    <source>
        <dbReference type="ARBA" id="ARBA00022723"/>
    </source>
</evidence>
<evidence type="ECO:0000256" key="7">
    <source>
        <dbReference type="ARBA" id="ARBA00038093"/>
    </source>
</evidence>
<dbReference type="InterPro" id="IPR050556">
    <property type="entry name" value="Type_II_TA_system_RNase"/>
</dbReference>
<evidence type="ECO:0000256" key="3">
    <source>
        <dbReference type="ARBA" id="ARBA00022722"/>
    </source>
</evidence>
<evidence type="ECO:0000313" key="11">
    <source>
        <dbReference type="Proteomes" id="UP001302059"/>
    </source>
</evidence>
<proteinExistence type="inferred from homology"/>
<feature type="binding site" evidence="8">
    <location>
        <position position="105"/>
    </location>
    <ligand>
        <name>Mg(2+)</name>
        <dbReference type="ChEBI" id="CHEBI:18420"/>
    </ligand>
</feature>
<dbReference type="EC" id="3.1.-.-" evidence="8"/>
<accession>A0ABT7JJF0</accession>
<feature type="binding site" evidence="8">
    <location>
        <position position="6"/>
    </location>
    <ligand>
        <name>Mg(2+)</name>
        <dbReference type="ChEBI" id="CHEBI:18420"/>
    </ligand>
</feature>
<comment type="similarity">
    <text evidence="7 8">Belongs to the PINc/VapC protein family.</text>
</comment>
<dbReference type="InterPro" id="IPR022907">
    <property type="entry name" value="VapC_family"/>
</dbReference>
<evidence type="ECO:0000256" key="1">
    <source>
        <dbReference type="ARBA" id="ARBA00001946"/>
    </source>
</evidence>
<comment type="function">
    <text evidence="8">Toxic component of a toxin-antitoxin (TA) system. An RNase.</text>
</comment>
<dbReference type="RefSeq" id="WP_285524603.1">
    <property type="nucleotide sequence ID" value="NZ_JASNGB010000160.1"/>
</dbReference>
<keyword evidence="4 8" id="KW-0479">Metal-binding</keyword>
<dbReference type="InterPro" id="IPR002716">
    <property type="entry name" value="PIN_dom"/>
</dbReference>
<protein>
    <recommendedName>
        <fullName evidence="8">Ribonuclease VapC</fullName>
        <shortName evidence="8">RNase VapC</shortName>
        <ecNumber evidence="8">3.1.-.-</ecNumber>
    </recommendedName>
    <alternativeName>
        <fullName evidence="8">Toxin VapC</fullName>
    </alternativeName>
</protein>
<organism evidence="10 11">
    <name type="scientific">Deinococcus rhizophilus</name>
    <dbReference type="NCBI Taxonomy" id="3049544"/>
    <lineage>
        <taxon>Bacteria</taxon>
        <taxon>Thermotogati</taxon>
        <taxon>Deinococcota</taxon>
        <taxon>Deinococci</taxon>
        <taxon>Deinococcales</taxon>
        <taxon>Deinococcaceae</taxon>
        <taxon>Deinococcus</taxon>
    </lineage>
</organism>
<dbReference type="Pfam" id="PF01850">
    <property type="entry name" value="PIN"/>
    <property type="match status" value="1"/>
</dbReference>
<evidence type="ECO:0000259" key="9">
    <source>
        <dbReference type="Pfam" id="PF01850"/>
    </source>
</evidence>
<dbReference type="PANTHER" id="PTHR33653:SF1">
    <property type="entry name" value="RIBONUCLEASE VAPC2"/>
    <property type="match status" value="1"/>
</dbReference>
<gene>
    <name evidence="8" type="primary">vapC</name>
    <name evidence="10" type="ORF">QOL99_13610</name>
</gene>
<dbReference type="InterPro" id="IPR029060">
    <property type="entry name" value="PIN-like_dom_sf"/>
</dbReference>
<keyword evidence="3 8" id="KW-0540">Nuclease</keyword>
<dbReference type="EMBL" id="JASNGB010000160">
    <property type="protein sequence ID" value="MDL2345180.1"/>
    <property type="molecule type" value="Genomic_DNA"/>
</dbReference>
<dbReference type="HAMAP" id="MF_00265">
    <property type="entry name" value="VapC_Nob1"/>
    <property type="match status" value="1"/>
</dbReference>
<comment type="caution">
    <text evidence="10">The sequence shown here is derived from an EMBL/GenBank/DDBJ whole genome shotgun (WGS) entry which is preliminary data.</text>
</comment>
<name>A0ABT7JJF0_9DEIO</name>
<dbReference type="SUPFAM" id="SSF88723">
    <property type="entry name" value="PIN domain-like"/>
    <property type="match status" value="1"/>
</dbReference>
<keyword evidence="11" id="KW-1185">Reference proteome</keyword>
<evidence type="ECO:0000256" key="5">
    <source>
        <dbReference type="ARBA" id="ARBA00022801"/>
    </source>
</evidence>
<feature type="domain" description="PIN" evidence="9">
    <location>
        <begin position="5"/>
        <end position="123"/>
    </location>
</feature>